<feature type="region of interest" description="Disordered" evidence="1">
    <location>
        <begin position="30"/>
        <end position="109"/>
    </location>
</feature>
<name>A0A812KB01_9DINO</name>
<dbReference type="OrthoDB" id="440548at2759"/>
<reference evidence="2" key="1">
    <citation type="submission" date="2021-02" db="EMBL/GenBank/DDBJ databases">
        <authorList>
            <person name="Dougan E. K."/>
            <person name="Rhodes N."/>
            <person name="Thang M."/>
            <person name="Chan C."/>
        </authorList>
    </citation>
    <scope>NUCLEOTIDE SEQUENCE</scope>
</reference>
<accession>A0A812KB01</accession>
<protein>
    <submittedName>
        <fullName evidence="2">Uncharacterized protein</fullName>
    </submittedName>
</protein>
<evidence type="ECO:0000256" key="1">
    <source>
        <dbReference type="SAM" id="MobiDB-lite"/>
    </source>
</evidence>
<gene>
    <name evidence="2" type="ORF">SNAT2548_LOCUS8111</name>
</gene>
<organism evidence="2 3">
    <name type="scientific">Symbiodinium natans</name>
    <dbReference type="NCBI Taxonomy" id="878477"/>
    <lineage>
        <taxon>Eukaryota</taxon>
        <taxon>Sar</taxon>
        <taxon>Alveolata</taxon>
        <taxon>Dinophyceae</taxon>
        <taxon>Suessiales</taxon>
        <taxon>Symbiodiniaceae</taxon>
        <taxon>Symbiodinium</taxon>
    </lineage>
</organism>
<proteinExistence type="predicted"/>
<dbReference type="Proteomes" id="UP000604046">
    <property type="component" value="Unassembled WGS sequence"/>
</dbReference>
<feature type="region of interest" description="Disordered" evidence="1">
    <location>
        <begin position="344"/>
        <end position="379"/>
    </location>
</feature>
<keyword evidence="3" id="KW-1185">Reference proteome</keyword>
<evidence type="ECO:0000313" key="2">
    <source>
        <dbReference type="EMBL" id="CAE7221021.1"/>
    </source>
</evidence>
<comment type="caution">
    <text evidence="2">The sequence shown here is derived from an EMBL/GenBank/DDBJ whole genome shotgun (WGS) entry which is preliminary data.</text>
</comment>
<dbReference type="AlphaFoldDB" id="A0A812KB01"/>
<evidence type="ECO:0000313" key="3">
    <source>
        <dbReference type="Proteomes" id="UP000604046"/>
    </source>
</evidence>
<dbReference type="EMBL" id="CAJNDS010000591">
    <property type="protein sequence ID" value="CAE7221021.1"/>
    <property type="molecule type" value="Genomic_DNA"/>
</dbReference>
<sequence length="450" mass="47691">MSETKRNEDVGVVPLEKQLREELDALRRELAALEAPSTSRTEQAERTERSVGVGPESPQALPRMAGSEVKRPPDWHNTGFSGWRTGPRSDLAQPLPSPPRAAPDSPLPASDVLIREPVAIPAHAPASNEASLPSQLSTSGCQARAAFGSLAPCPGQVALDPGPWQIPSWPSSQRPQLPARSSELAELRAALLAEQDLRQRLAGGLAEAAEAMRGFPAAAHLEAAATQLREARSWEFLQFESSVAATSRLLLERIQEIGRQSASGKRPVCTLAKPRKKADQRGEDEAVGCVVWGGQLASLNAELAKAEHALAAWQLIIGDATPCNPRISAWLGDSRPSVAHIPVTGRAGSRRTSSPMASAPIQVPMSPAQSGDKHDDGGLLWRSSEHVLDAAADADRPCVFTPPPSKDAIVAALRGQNVALHVSKLAIVLVSLGLATTQALFGPQDPCAMK</sequence>